<evidence type="ECO:0000256" key="1">
    <source>
        <dbReference type="ARBA" id="ARBA00009481"/>
    </source>
</evidence>
<dbReference type="GO" id="GO:0016757">
    <property type="term" value="F:glycosyltransferase activity"/>
    <property type="evidence" value="ECO:0007669"/>
    <property type="project" value="UniProtKB-KW"/>
</dbReference>
<comment type="caution">
    <text evidence="4">The sequence shown here is derived from an EMBL/GenBank/DDBJ whole genome shotgun (WGS) entry which is preliminary data.</text>
</comment>
<keyword evidence="2" id="KW-0328">Glycosyltransferase</keyword>
<comment type="similarity">
    <text evidence="1">Belongs to the glycosyltransferase group 1 family. Glycosyltransferase 4 subfamily.</text>
</comment>
<dbReference type="AlphaFoldDB" id="A0A7K1FJK8"/>
<dbReference type="PANTHER" id="PTHR12526:SF640">
    <property type="entry name" value="COLANIC ACID BIOSYNTHESIS GLYCOSYLTRANSFERASE WCAL-RELATED"/>
    <property type="match status" value="1"/>
</dbReference>
<gene>
    <name evidence="4" type="ORF">GIS00_10215</name>
</gene>
<dbReference type="SUPFAM" id="SSF53756">
    <property type="entry name" value="UDP-Glycosyltransferase/glycogen phosphorylase"/>
    <property type="match status" value="1"/>
</dbReference>
<dbReference type="Proteomes" id="UP000460221">
    <property type="component" value="Unassembled WGS sequence"/>
</dbReference>
<organism evidence="4 5">
    <name type="scientific">Nakamurella alba</name>
    <dbReference type="NCBI Taxonomy" id="2665158"/>
    <lineage>
        <taxon>Bacteria</taxon>
        <taxon>Bacillati</taxon>
        <taxon>Actinomycetota</taxon>
        <taxon>Actinomycetes</taxon>
        <taxon>Nakamurellales</taxon>
        <taxon>Nakamurellaceae</taxon>
        <taxon>Nakamurella</taxon>
    </lineage>
</organism>
<name>A0A7K1FJK8_9ACTN</name>
<reference evidence="4 5" key="1">
    <citation type="submission" date="2019-11" db="EMBL/GenBank/DDBJ databases">
        <authorList>
            <person name="Jiang L.-Q."/>
        </authorList>
    </citation>
    <scope>NUCLEOTIDE SEQUENCE [LARGE SCALE GENOMIC DNA]</scope>
    <source>
        <strain evidence="4 5">YIM 132087</strain>
    </source>
</reference>
<dbReference type="EMBL" id="WLYK01000002">
    <property type="protein sequence ID" value="MTD14322.1"/>
    <property type="molecule type" value="Genomic_DNA"/>
</dbReference>
<keyword evidence="3 4" id="KW-0808">Transferase</keyword>
<keyword evidence="5" id="KW-1185">Reference proteome</keyword>
<proteinExistence type="inferred from homology"/>
<dbReference type="PANTHER" id="PTHR12526">
    <property type="entry name" value="GLYCOSYLTRANSFERASE"/>
    <property type="match status" value="1"/>
</dbReference>
<evidence type="ECO:0000313" key="5">
    <source>
        <dbReference type="Proteomes" id="UP000460221"/>
    </source>
</evidence>
<dbReference type="Gene3D" id="3.40.50.2000">
    <property type="entry name" value="Glycogen Phosphorylase B"/>
    <property type="match status" value="2"/>
</dbReference>
<evidence type="ECO:0000256" key="2">
    <source>
        <dbReference type="ARBA" id="ARBA00022676"/>
    </source>
</evidence>
<accession>A0A7K1FJK8</accession>
<protein>
    <submittedName>
        <fullName evidence="4">Glycosyltransferase</fullName>
    </submittedName>
</protein>
<dbReference type="Pfam" id="PF13692">
    <property type="entry name" value="Glyco_trans_1_4"/>
    <property type="match status" value="1"/>
</dbReference>
<evidence type="ECO:0000313" key="4">
    <source>
        <dbReference type="EMBL" id="MTD14322.1"/>
    </source>
</evidence>
<evidence type="ECO:0000256" key="3">
    <source>
        <dbReference type="ARBA" id="ARBA00022679"/>
    </source>
</evidence>
<sequence length="396" mass="41679">MFPRFSETFVLTELLALQQHGVPVGVFSLRLPDDGRFHRELSLLEAPVHHIGGHHLRTAELWALLGAARTALPGLVLHLDDLLDAEVGEAAQAVLLAGAAVENGITHLHAHFASIAARVARLAARLAGITYSVTAHAKDIFVDDIDDAELARTLGDAHTVVTISRYNADHLAARFPEIGDRLRLVRNGIDLAGFPFRADLVHRPPRIAAIGRLVEKKGFGYLLQAAALLRDRGVGFHLDLVGTGALATVLAADVQQLGLADRVRLHGAQPQDRVREVVAGAAVLAAPCVVGADGNRDGLPTVLLEAMALGTPCVSTPVTGIGEAVVPGRTGLLVPERDPRALADALESLLTDRALGAGLAAAARRLVEQDYDTRRQAAAVAAGFGVPTAAPEGALR</sequence>